<dbReference type="InterPro" id="IPR007899">
    <property type="entry name" value="CHAD_dom"/>
</dbReference>
<sequence length="538" mass="59087">MPEGSETMPPDAHGKVPHDKVQHVRVQEPDHREIELKLLTDPATLARLVDAPVIARNASSRGVVRRLEATYYDTPDAAIARQGASFRVRRSGRQHIQTLKLAPQTNVLQRQELEAPVSDMAPQPDALPLTDLGPPFEALHAADLVAIFTTKIRRHTRTIPFGGAVIEIAFDEGELIAGERTAPVCEIEMELKSGEAGALYELALSLMEQGSFRIGVQSKAERGYALALGGHPRAGKAPSAGIEAADTSDEVIARTLAACQRHVAANLVAAQHGQDPEGVHQLRVALRRLRTAISMFGREIPASAFQPLMAGARTLASALGPARNWDVFLTGTIGEIENVKLPGVEFAGIRTAAAPLRDHGYETARAALVDTECTRFLLGLGKMIERRSWRNDIGIEALAVLTQPGRDFAERTLARLHRKAMKQGRHLRRLQPEARHELRLTLKKLRYVCEFFLPLFDQEATARKYLKKMATLQDILGADNDATTTQALLREIEASTASPQAHRAIGAITGWQARDRIEVAKALGHSWQLFADAKPFWH</sequence>
<dbReference type="Proteomes" id="UP001597299">
    <property type="component" value="Unassembled WGS sequence"/>
</dbReference>
<dbReference type="SMART" id="SM01118">
    <property type="entry name" value="CYTH"/>
    <property type="match status" value="1"/>
</dbReference>
<organism evidence="4 5">
    <name type="scientific">Ancylobacter oerskovii</name>
    <dbReference type="NCBI Taxonomy" id="459519"/>
    <lineage>
        <taxon>Bacteria</taxon>
        <taxon>Pseudomonadati</taxon>
        <taxon>Pseudomonadota</taxon>
        <taxon>Alphaproteobacteria</taxon>
        <taxon>Hyphomicrobiales</taxon>
        <taxon>Xanthobacteraceae</taxon>
        <taxon>Ancylobacter</taxon>
    </lineage>
</organism>
<accession>A0ABW4YW00</accession>
<evidence type="ECO:0000313" key="4">
    <source>
        <dbReference type="EMBL" id="MFD2140453.1"/>
    </source>
</evidence>
<name>A0ABW4YW00_9HYPH</name>
<keyword evidence="5" id="KW-1185">Reference proteome</keyword>
<dbReference type="InterPro" id="IPR023577">
    <property type="entry name" value="CYTH_domain"/>
</dbReference>
<feature type="domain" description="CYTH" evidence="2">
    <location>
        <begin position="31"/>
        <end position="230"/>
    </location>
</feature>
<evidence type="ECO:0000313" key="5">
    <source>
        <dbReference type="Proteomes" id="UP001597299"/>
    </source>
</evidence>
<dbReference type="Pfam" id="PF01928">
    <property type="entry name" value="CYTH"/>
    <property type="match status" value="1"/>
</dbReference>
<dbReference type="InterPro" id="IPR033469">
    <property type="entry name" value="CYTH-like_dom_sf"/>
</dbReference>
<dbReference type="PROSITE" id="PS51707">
    <property type="entry name" value="CYTH"/>
    <property type="match status" value="1"/>
</dbReference>
<evidence type="ECO:0000259" key="3">
    <source>
        <dbReference type="PROSITE" id="PS51708"/>
    </source>
</evidence>
<feature type="domain" description="CHAD" evidence="3">
    <location>
        <begin position="245"/>
        <end position="535"/>
    </location>
</feature>
<dbReference type="PANTHER" id="PTHR39569">
    <property type="entry name" value="INORGANIC TRIPHOSPHATASE"/>
    <property type="match status" value="1"/>
</dbReference>
<protein>
    <submittedName>
        <fullName evidence="4">CHAD domain-containing protein</fullName>
    </submittedName>
</protein>
<dbReference type="SUPFAM" id="SSF55154">
    <property type="entry name" value="CYTH-like phosphatases"/>
    <property type="match status" value="1"/>
</dbReference>
<dbReference type="Pfam" id="PF05235">
    <property type="entry name" value="CHAD"/>
    <property type="match status" value="1"/>
</dbReference>
<proteinExistence type="predicted"/>
<feature type="region of interest" description="Disordered" evidence="1">
    <location>
        <begin position="1"/>
        <end position="21"/>
    </location>
</feature>
<dbReference type="PANTHER" id="PTHR39569:SF1">
    <property type="entry name" value="INORGANIC TRIPHOSPHATASE"/>
    <property type="match status" value="1"/>
</dbReference>
<evidence type="ECO:0000259" key="2">
    <source>
        <dbReference type="PROSITE" id="PS51707"/>
    </source>
</evidence>
<dbReference type="InterPro" id="IPR038186">
    <property type="entry name" value="CHAD_dom_sf"/>
</dbReference>
<feature type="compositionally biased region" description="Basic and acidic residues" evidence="1">
    <location>
        <begin position="12"/>
        <end position="21"/>
    </location>
</feature>
<comment type="caution">
    <text evidence="4">The sequence shown here is derived from an EMBL/GenBank/DDBJ whole genome shotgun (WGS) entry which is preliminary data.</text>
</comment>
<dbReference type="CDD" id="cd07756">
    <property type="entry name" value="CYTH-like_Pase_CHAD"/>
    <property type="match status" value="1"/>
</dbReference>
<dbReference type="SMART" id="SM00880">
    <property type="entry name" value="CHAD"/>
    <property type="match status" value="1"/>
</dbReference>
<dbReference type="PROSITE" id="PS51708">
    <property type="entry name" value="CHAD"/>
    <property type="match status" value="1"/>
</dbReference>
<gene>
    <name evidence="4" type="ORF">ACFSNC_08590</name>
</gene>
<evidence type="ECO:0000256" key="1">
    <source>
        <dbReference type="SAM" id="MobiDB-lite"/>
    </source>
</evidence>
<reference evidence="5" key="1">
    <citation type="journal article" date="2019" name="Int. J. Syst. Evol. Microbiol.">
        <title>The Global Catalogue of Microorganisms (GCM) 10K type strain sequencing project: providing services to taxonomists for standard genome sequencing and annotation.</title>
        <authorList>
            <consortium name="The Broad Institute Genomics Platform"/>
            <consortium name="The Broad Institute Genome Sequencing Center for Infectious Disease"/>
            <person name="Wu L."/>
            <person name="Ma J."/>
        </authorList>
    </citation>
    <scope>NUCLEOTIDE SEQUENCE [LARGE SCALE GENOMIC DNA]</scope>
    <source>
        <strain evidence="5">CCM 7435</strain>
    </source>
</reference>
<dbReference type="RefSeq" id="WP_246548880.1">
    <property type="nucleotide sequence ID" value="NZ_JAHBGB010000031.1"/>
</dbReference>
<dbReference type="Gene3D" id="1.40.20.10">
    <property type="entry name" value="CHAD domain"/>
    <property type="match status" value="1"/>
</dbReference>
<dbReference type="InterPro" id="IPR039013">
    <property type="entry name" value="YgiF"/>
</dbReference>
<dbReference type="Gene3D" id="2.40.320.10">
    <property type="entry name" value="Hypothetical Protein Pfu-838710-001"/>
    <property type="match status" value="1"/>
</dbReference>
<dbReference type="EMBL" id="JBHUHD010000001">
    <property type="protein sequence ID" value="MFD2140453.1"/>
    <property type="molecule type" value="Genomic_DNA"/>
</dbReference>